<proteinExistence type="inferred from homology"/>
<feature type="binding site" evidence="6">
    <location>
        <position position="327"/>
    </location>
    <ligand>
        <name>FAD</name>
        <dbReference type="ChEBI" id="CHEBI:57692"/>
    </ligand>
</feature>
<dbReference type="SUPFAM" id="SSF51905">
    <property type="entry name" value="FAD/NAD(P)-binding domain"/>
    <property type="match status" value="1"/>
</dbReference>
<keyword evidence="5 6" id="KW-0560">Oxidoreductase</keyword>
<feature type="binding site" evidence="6">
    <location>
        <position position="33"/>
    </location>
    <ligand>
        <name>FAD</name>
        <dbReference type="ChEBI" id="CHEBI:57692"/>
    </ligand>
</feature>
<keyword evidence="3 6" id="KW-0274">FAD</keyword>
<evidence type="ECO:0000256" key="1">
    <source>
        <dbReference type="ARBA" id="ARBA00011738"/>
    </source>
</evidence>
<evidence type="ECO:0000256" key="6">
    <source>
        <dbReference type="HAMAP-Rule" id="MF_01685"/>
    </source>
</evidence>
<dbReference type="Gene3D" id="3.50.50.60">
    <property type="entry name" value="FAD/NAD(P)-binding domain"/>
    <property type="match status" value="2"/>
</dbReference>
<dbReference type="Proteomes" id="UP001057481">
    <property type="component" value="Unassembled WGS sequence"/>
</dbReference>
<dbReference type="InterPro" id="IPR022890">
    <property type="entry name" value="Fd--NADP_Rdtase_type_2"/>
</dbReference>
<dbReference type="InterPro" id="IPR036188">
    <property type="entry name" value="FAD/NAD-bd_sf"/>
</dbReference>
<dbReference type="EC" id="1.18.1.2" evidence="6"/>
<evidence type="ECO:0000313" key="9">
    <source>
        <dbReference type="Proteomes" id="UP001057481"/>
    </source>
</evidence>
<evidence type="ECO:0000259" key="7">
    <source>
        <dbReference type="Pfam" id="PF07992"/>
    </source>
</evidence>
<feature type="binding site" evidence="6">
    <location>
        <position position="287"/>
    </location>
    <ligand>
        <name>FAD</name>
        <dbReference type="ChEBI" id="CHEBI:57692"/>
    </ligand>
</feature>
<dbReference type="RefSeq" id="WP_205143342.1">
    <property type="nucleotide sequence ID" value="NZ_JAFBDN010000005.1"/>
</dbReference>
<reference evidence="8" key="1">
    <citation type="submission" date="2021-04" db="EMBL/GenBank/DDBJ databases">
        <title>Taxonomic assessment of Weissella genus.</title>
        <authorList>
            <person name="Fanelli F."/>
            <person name="Chieffi D."/>
            <person name="Dell'Aquila A."/>
            <person name="Gyu-Sung C."/>
            <person name="Franz C.M.A.P."/>
            <person name="Fusco V."/>
        </authorList>
    </citation>
    <scope>NUCLEOTIDE SEQUENCE</scope>
    <source>
        <strain evidence="8">LMG 25373</strain>
    </source>
</reference>
<keyword evidence="2 6" id="KW-0285">Flavoprotein</keyword>
<feature type="binding site" evidence="6">
    <location>
        <position position="46"/>
    </location>
    <ligand>
        <name>FAD</name>
        <dbReference type="ChEBI" id="CHEBI:57692"/>
    </ligand>
</feature>
<evidence type="ECO:0000256" key="2">
    <source>
        <dbReference type="ARBA" id="ARBA00022630"/>
    </source>
</evidence>
<evidence type="ECO:0000256" key="5">
    <source>
        <dbReference type="ARBA" id="ARBA00023002"/>
    </source>
</evidence>
<keyword evidence="9" id="KW-1185">Reference proteome</keyword>
<accession>A0ABT0VJ30</accession>
<dbReference type="InterPro" id="IPR050097">
    <property type="entry name" value="Ferredoxin-NADP_redctase_2"/>
</dbReference>
<comment type="cofactor">
    <cofactor evidence="6">
        <name>FAD</name>
        <dbReference type="ChEBI" id="CHEBI:57692"/>
    </cofactor>
    <text evidence="6">Binds 1 FAD per subunit.</text>
</comment>
<feature type="binding site" evidence="6">
    <location>
        <position position="86"/>
    </location>
    <ligand>
        <name>FAD</name>
        <dbReference type="ChEBI" id="CHEBI:57692"/>
    </ligand>
</feature>
<comment type="caution">
    <text evidence="6">Lacks conserved residue(s) required for the propagation of feature annotation.</text>
</comment>
<dbReference type="PRINTS" id="PR00469">
    <property type="entry name" value="PNDRDTASEII"/>
</dbReference>
<dbReference type="EMBL" id="JAGMVS010000066">
    <property type="protein sequence ID" value="MCM2437645.1"/>
    <property type="molecule type" value="Genomic_DNA"/>
</dbReference>
<dbReference type="Pfam" id="PF07992">
    <property type="entry name" value="Pyr_redox_2"/>
    <property type="match status" value="1"/>
</dbReference>
<dbReference type="HAMAP" id="MF_01685">
    <property type="entry name" value="FENR2"/>
    <property type="match status" value="1"/>
</dbReference>
<dbReference type="PANTHER" id="PTHR48105">
    <property type="entry name" value="THIOREDOXIN REDUCTASE 1-RELATED-RELATED"/>
    <property type="match status" value="1"/>
</dbReference>
<feature type="domain" description="FAD/NAD(P)-binding" evidence="7">
    <location>
        <begin position="4"/>
        <end position="301"/>
    </location>
</feature>
<sequence>MEEYDLTIIGGGPIGIFAASYANLRSLKVQLIESLEQLGGQITALYPHKNILDVAGYPAVEGEQLVKNLVAQLQQFKTTVKLATLVTDITNPAPNEFIITTNRGISKSKAVIMATGKGRFEPRRLPFDGTLTPAIQKHIHYALNQPAIFQGKRVLVAGGGDSAVDLALQVNALAKQTYLVHRRDQFRALEHSVAQLKASTIIKTVPYLIDSITQAADGSLAVTLKKLRTDETQVIVVDEIIISYGFISENKMLQAWSVNVAQDPKTLNVLVNQELMTNVAGLFAIGDVSQYQGKTDLIATGFGEGPLAVNAAVRGFAPNQRGPIHSSSLKIANGEIEK</sequence>
<keyword evidence="4 6" id="KW-0521">NADP</keyword>
<name>A0ABT0VJ30_9LACO</name>
<evidence type="ECO:0000256" key="3">
    <source>
        <dbReference type="ARBA" id="ARBA00022827"/>
    </source>
</evidence>
<comment type="caution">
    <text evidence="8">The sequence shown here is derived from an EMBL/GenBank/DDBJ whole genome shotgun (WGS) entry which is preliminary data.</text>
</comment>
<organism evidence="8 9">
    <name type="scientific">Periweissella beninensis</name>
    <dbReference type="NCBI Taxonomy" id="504936"/>
    <lineage>
        <taxon>Bacteria</taxon>
        <taxon>Bacillati</taxon>
        <taxon>Bacillota</taxon>
        <taxon>Bacilli</taxon>
        <taxon>Lactobacillales</taxon>
        <taxon>Lactobacillaceae</taxon>
        <taxon>Periweissella</taxon>
    </lineage>
</organism>
<feature type="binding site" evidence="6">
    <location>
        <position position="120"/>
    </location>
    <ligand>
        <name>FAD</name>
        <dbReference type="ChEBI" id="CHEBI:57692"/>
    </ligand>
</feature>
<evidence type="ECO:0000313" key="8">
    <source>
        <dbReference type="EMBL" id="MCM2437645.1"/>
    </source>
</evidence>
<dbReference type="InterPro" id="IPR023753">
    <property type="entry name" value="FAD/NAD-binding_dom"/>
</dbReference>
<evidence type="ECO:0000256" key="4">
    <source>
        <dbReference type="ARBA" id="ARBA00022857"/>
    </source>
</evidence>
<dbReference type="PRINTS" id="PR00368">
    <property type="entry name" value="FADPNR"/>
</dbReference>
<comment type="catalytic activity">
    <reaction evidence="6">
        <text>2 reduced [2Fe-2S]-[ferredoxin] + NADP(+) + H(+) = 2 oxidized [2Fe-2S]-[ferredoxin] + NADPH</text>
        <dbReference type="Rhea" id="RHEA:20125"/>
        <dbReference type="Rhea" id="RHEA-COMP:10000"/>
        <dbReference type="Rhea" id="RHEA-COMP:10001"/>
        <dbReference type="ChEBI" id="CHEBI:15378"/>
        <dbReference type="ChEBI" id="CHEBI:33737"/>
        <dbReference type="ChEBI" id="CHEBI:33738"/>
        <dbReference type="ChEBI" id="CHEBI:57783"/>
        <dbReference type="ChEBI" id="CHEBI:58349"/>
        <dbReference type="EC" id="1.18.1.2"/>
    </reaction>
</comment>
<protein>
    <recommendedName>
        <fullName evidence="6">Ferredoxin--NADP reductase</fullName>
        <shortName evidence="6">FNR</shortName>
        <shortName evidence="6">Fd-NADP(+) reductase</shortName>
        <ecNumber evidence="6">1.18.1.2</ecNumber>
    </recommendedName>
</protein>
<feature type="binding site" evidence="6">
    <location>
        <position position="41"/>
    </location>
    <ligand>
        <name>FAD</name>
        <dbReference type="ChEBI" id="CHEBI:57692"/>
    </ligand>
</feature>
<comment type="subunit">
    <text evidence="1 6">Homodimer.</text>
</comment>
<comment type="similarity">
    <text evidence="6">Belongs to the ferredoxin--NADP reductase type 2 family.</text>
</comment>
<gene>
    <name evidence="8" type="ORF">KAK10_06955</name>
</gene>